<protein>
    <submittedName>
        <fullName evidence="1">Uncharacterized protein</fullName>
    </submittedName>
</protein>
<accession>A0A2S9INM9</accession>
<gene>
    <name evidence="1" type="ORF">C5748_18425</name>
</gene>
<reference evidence="1 2" key="1">
    <citation type="submission" date="2018-02" db="EMBL/GenBank/DDBJ databases">
        <title>The draft genome of Phyllobacterium sp. 1N-3.</title>
        <authorList>
            <person name="Liu L."/>
            <person name="Li L."/>
            <person name="Zhang X."/>
            <person name="Wang T."/>
            <person name="Liang L."/>
        </authorList>
    </citation>
    <scope>NUCLEOTIDE SEQUENCE [LARGE SCALE GENOMIC DNA]</scope>
    <source>
        <strain evidence="1 2">1N-3</strain>
    </source>
</reference>
<dbReference type="EMBL" id="PVBR01000014">
    <property type="protein sequence ID" value="PRD42125.1"/>
    <property type="molecule type" value="Genomic_DNA"/>
</dbReference>
<evidence type="ECO:0000313" key="2">
    <source>
        <dbReference type="Proteomes" id="UP000239434"/>
    </source>
</evidence>
<evidence type="ECO:0000313" key="1">
    <source>
        <dbReference type="EMBL" id="PRD42125.1"/>
    </source>
</evidence>
<keyword evidence="2" id="KW-1185">Reference proteome</keyword>
<proteinExistence type="predicted"/>
<sequence length="74" mass="7828">MGTALRQTIETMALDHGNAPGPWLDDLERKLITEAKGTITQGISIDAEAESLGIGIRVLQGIIGATRSGLARKE</sequence>
<dbReference type="AlphaFoldDB" id="A0A2S9INM9"/>
<dbReference type="Proteomes" id="UP000239434">
    <property type="component" value="Unassembled WGS sequence"/>
</dbReference>
<organism evidence="1 2">
    <name type="scientific">Phyllobacterium phragmitis</name>
    <dbReference type="NCBI Taxonomy" id="2670329"/>
    <lineage>
        <taxon>Bacteria</taxon>
        <taxon>Pseudomonadati</taxon>
        <taxon>Pseudomonadota</taxon>
        <taxon>Alphaproteobacteria</taxon>
        <taxon>Hyphomicrobiales</taxon>
        <taxon>Phyllobacteriaceae</taxon>
        <taxon>Phyllobacterium</taxon>
    </lineage>
</organism>
<comment type="caution">
    <text evidence="1">The sequence shown here is derived from an EMBL/GenBank/DDBJ whole genome shotgun (WGS) entry which is preliminary data.</text>
</comment>
<name>A0A2S9INM9_9HYPH</name>